<name>A0AA39GJK7_SARSR</name>
<evidence type="ECO:0000313" key="3">
    <source>
        <dbReference type="Proteomes" id="UP001175261"/>
    </source>
</evidence>
<dbReference type="AlphaFoldDB" id="A0AA39GJK7"/>
<accession>A0AA39GJK7</accession>
<sequence length="359" mass="40186">MPILESARDKVGSGDVLKPKPRAAPGEASDHPDSKDFLDLVNESLVIQKSRKLKSEESTRRLRERTASSDYPSEGQRSPPLRTVASPVCGGSLNLAEMAKYGSATYNLSDLRSRTSSSKTHTSGNDNSHHEAVAVAEAAATEWRGETQRGRSRTSSYGQYELAESCEVLPLDSLSQQNESTDTLAVVTPIPKTLASPKTRKASEVTFASTPHVCKNYDGRSDSNHSDSPNPSREPRRQAAPLGSGKRSASHFSLRSFTESLSKRPRLGIKRLASSVYRNSKRVLKQMHHNIKHQNDQGRRDFEAWRAKRRRQDHPADPLKGKPEKGSGAFAFKQRRRKDEDWWTEGVERYHAPEWMKFH</sequence>
<feature type="compositionally biased region" description="Basic and acidic residues" evidence="1">
    <location>
        <begin position="215"/>
        <end position="225"/>
    </location>
</feature>
<keyword evidence="3" id="KW-1185">Reference proteome</keyword>
<feature type="compositionally biased region" description="Basic and acidic residues" evidence="1">
    <location>
        <begin position="53"/>
        <end position="67"/>
    </location>
</feature>
<protein>
    <submittedName>
        <fullName evidence="2">Uncharacterized protein</fullName>
    </submittedName>
</protein>
<proteinExistence type="predicted"/>
<organism evidence="2 3">
    <name type="scientific">Sarocladium strictum</name>
    <name type="common">Black bundle disease fungus</name>
    <name type="synonym">Acremonium strictum</name>
    <dbReference type="NCBI Taxonomy" id="5046"/>
    <lineage>
        <taxon>Eukaryota</taxon>
        <taxon>Fungi</taxon>
        <taxon>Dikarya</taxon>
        <taxon>Ascomycota</taxon>
        <taxon>Pezizomycotina</taxon>
        <taxon>Sordariomycetes</taxon>
        <taxon>Hypocreomycetidae</taxon>
        <taxon>Hypocreales</taxon>
        <taxon>Sarocladiaceae</taxon>
        <taxon>Sarocladium</taxon>
    </lineage>
</organism>
<reference evidence="2" key="1">
    <citation type="submission" date="2022-10" db="EMBL/GenBank/DDBJ databases">
        <title>Determination and structural analysis of whole genome sequence of Sarocladium strictum F4-1.</title>
        <authorList>
            <person name="Hu L."/>
            <person name="Jiang Y."/>
        </authorList>
    </citation>
    <scope>NUCLEOTIDE SEQUENCE</scope>
    <source>
        <strain evidence="2">F4-1</strain>
    </source>
</reference>
<feature type="compositionally biased region" description="Basic and acidic residues" evidence="1">
    <location>
        <begin position="313"/>
        <end position="325"/>
    </location>
</feature>
<evidence type="ECO:0000256" key="1">
    <source>
        <dbReference type="SAM" id="MobiDB-lite"/>
    </source>
</evidence>
<dbReference type="Proteomes" id="UP001175261">
    <property type="component" value="Unassembled WGS sequence"/>
</dbReference>
<feature type="region of interest" description="Disordered" evidence="1">
    <location>
        <begin position="307"/>
        <end position="339"/>
    </location>
</feature>
<feature type="region of interest" description="Disordered" evidence="1">
    <location>
        <begin position="50"/>
        <end position="88"/>
    </location>
</feature>
<evidence type="ECO:0000313" key="2">
    <source>
        <dbReference type="EMBL" id="KAK0388560.1"/>
    </source>
</evidence>
<feature type="region of interest" description="Disordered" evidence="1">
    <location>
        <begin position="1"/>
        <end position="36"/>
    </location>
</feature>
<feature type="region of interest" description="Disordered" evidence="1">
    <location>
        <begin position="212"/>
        <end position="257"/>
    </location>
</feature>
<feature type="compositionally biased region" description="Basic and acidic residues" evidence="1">
    <location>
        <begin position="1"/>
        <end position="12"/>
    </location>
</feature>
<comment type="caution">
    <text evidence="2">The sequence shown here is derived from an EMBL/GenBank/DDBJ whole genome shotgun (WGS) entry which is preliminary data.</text>
</comment>
<feature type="compositionally biased region" description="Low complexity" evidence="1">
    <location>
        <begin position="114"/>
        <end position="123"/>
    </location>
</feature>
<gene>
    <name evidence="2" type="ORF">NLU13_4803</name>
</gene>
<feature type="region of interest" description="Disordered" evidence="1">
    <location>
        <begin position="112"/>
        <end position="159"/>
    </location>
</feature>
<dbReference type="EMBL" id="JAPDFR010000003">
    <property type="protein sequence ID" value="KAK0388560.1"/>
    <property type="molecule type" value="Genomic_DNA"/>
</dbReference>